<dbReference type="AlphaFoldDB" id="A0A420WUH3"/>
<dbReference type="EMBL" id="RBIN01000007">
    <property type="protein sequence ID" value="RKQ97097.1"/>
    <property type="molecule type" value="Genomic_DNA"/>
</dbReference>
<dbReference type="SUPFAM" id="SSF52799">
    <property type="entry name" value="(Phosphotyrosine protein) phosphatases II"/>
    <property type="match status" value="1"/>
</dbReference>
<dbReference type="InterPro" id="IPR029021">
    <property type="entry name" value="Prot-tyrosine_phosphatase-like"/>
</dbReference>
<dbReference type="PROSITE" id="PS50056">
    <property type="entry name" value="TYR_PHOSPHATASE_2"/>
    <property type="match status" value="1"/>
</dbReference>
<evidence type="ECO:0000259" key="1">
    <source>
        <dbReference type="PROSITE" id="PS50056"/>
    </source>
</evidence>
<dbReference type="InterPro" id="IPR016130">
    <property type="entry name" value="Tyr_Pase_AS"/>
</dbReference>
<sequence length="148" mass="16269">MATVTFVPQCVAEKICGEFGFTISIMPPGELANINGDYGRLHFDDTETPCPGLVMFDTTMASKAIGWAEINVDDGGSLLVHCEAGISRSAAVAQWLADNMGYELVMHPDGIGTTQFYNRHVYRTLDAANGNNMAAWYAEQEMKYRMMT</sequence>
<evidence type="ECO:0000313" key="2">
    <source>
        <dbReference type="EMBL" id="RKQ97097.1"/>
    </source>
</evidence>
<reference evidence="2 3" key="1">
    <citation type="submission" date="2018-10" db="EMBL/GenBank/DDBJ databases">
        <title>Genomic Encyclopedia of Type Strains, Phase IV (KMG-IV): sequencing the most valuable type-strain genomes for metagenomic binning, comparative biology and taxonomic classification.</title>
        <authorList>
            <person name="Goeker M."/>
        </authorList>
    </citation>
    <scope>NUCLEOTIDE SEQUENCE [LARGE SCALE GENOMIC DNA]</scope>
    <source>
        <strain evidence="2 3">DSM 23229</strain>
    </source>
</reference>
<dbReference type="OrthoDB" id="6625013at2"/>
<feature type="domain" description="Tyrosine specific protein phosphatases" evidence="1">
    <location>
        <begin position="73"/>
        <end position="92"/>
    </location>
</feature>
<dbReference type="InterPro" id="IPR000387">
    <property type="entry name" value="Tyr_Pase_dom"/>
</dbReference>
<dbReference type="RefSeq" id="WP_121173436.1">
    <property type="nucleotide sequence ID" value="NZ_RBIN01000007.1"/>
</dbReference>
<proteinExistence type="predicted"/>
<dbReference type="PROSITE" id="PS00383">
    <property type="entry name" value="TYR_PHOSPHATASE_1"/>
    <property type="match status" value="1"/>
</dbReference>
<name>A0A420WUH3_9GAMM</name>
<accession>A0A420WUH3</accession>
<organism evidence="2 3">
    <name type="scientific">Kushneria sinocarnis</name>
    <dbReference type="NCBI Taxonomy" id="595502"/>
    <lineage>
        <taxon>Bacteria</taxon>
        <taxon>Pseudomonadati</taxon>
        <taxon>Pseudomonadota</taxon>
        <taxon>Gammaproteobacteria</taxon>
        <taxon>Oceanospirillales</taxon>
        <taxon>Halomonadaceae</taxon>
        <taxon>Kushneria</taxon>
    </lineage>
</organism>
<gene>
    <name evidence="2" type="ORF">C7446_2516</name>
</gene>
<dbReference type="Gene3D" id="3.90.190.10">
    <property type="entry name" value="Protein tyrosine phosphatase superfamily"/>
    <property type="match status" value="1"/>
</dbReference>
<protein>
    <submittedName>
        <fullName evidence="2">Dual specificity protein phosphatase-like protein</fullName>
    </submittedName>
</protein>
<comment type="caution">
    <text evidence="2">The sequence shown here is derived from an EMBL/GenBank/DDBJ whole genome shotgun (WGS) entry which is preliminary data.</text>
</comment>
<dbReference type="Proteomes" id="UP000281975">
    <property type="component" value="Unassembled WGS sequence"/>
</dbReference>
<keyword evidence="3" id="KW-1185">Reference proteome</keyword>
<evidence type="ECO:0000313" key="3">
    <source>
        <dbReference type="Proteomes" id="UP000281975"/>
    </source>
</evidence>